<evidence type="ECO:0000256" key="1">
    <source>
        <dbReference type="SAM" id="MobiDB-lite"/>
    </source>
</evidence>
<feature type="signal peptide" evidence="2">
    <location>
        <begin position="1"/>
        <end position="19"/>
    </location>
</feature>
<feature type="compositionally biased region" description="Basic residues" evidence="1">
    <location>
        <begin position="173"/>
        <end position="189"/>
    </location>
</feature>
<keyword evidence="4" id="KW-1185">Reference proteome</keyword>
<evidence type="ECO:0000313" key="4">
    <source>
        <dbReference type="Proteomes" id="UP001596297"/>
    </source>
</evidence>
<gene>
    <name evidence="3" type="ORF">ACFP81_12100</name>
</gene>
<keyword evidence="2" id="KW-0732">Signal</keyword>
<comment type="caution">
    <text evidence="3">The sequence shown here is derived from an EMBL/GenBank/DDBJ whole genome shotgun (WGS) entry which is preliminary data.</text>
</comment>
<dbReference type="RefSeq" id="WP_380083783.1">
    <property type="nucleotide sequence ID" value="NZ_JBHSWD010000002.1"/>
</dbReference>
<dbReference type="EMBL" id="JBHSWD010000002">
    <property type="protein sequence ID" value="MFC6592661.1"/>
    <property type="molecule type" value="Genomic_DNA"/>
</dbReference>
<accession>A0ABW1YEC2</accession>
<evidence type="ECO:0000256" key="2">
    <source>
        <dbReference type="SAM" id="SignalP"/>
    </source>
</evidence>
<feature type="region of interest" description="Disordered" evidence="1">
    <location>
        <begin position="20"/>
        <end position="78"/>
    </location>
</feature>
<reference evidence="4" key="1">
    <citation type="journal article" date="2019" name="Int. J. Syst. Evol. Microbiol.">
        <title>The Global Catalogue of Microorganisms (GCM) 10K type strain sequencing project: providing services to taxonomists for standard genome sequencing and annotation.</title>
        <authorList>
            <consortium name="The Broad Institute Genomics Platform"/>
            <consortium name="The Broad Institute Genome Sequencing Center for Infectious Disease"/>
            <person name="Wu L."/>
            <person name="Ma J."/>
        </authorList>
    </citation>
    <scope>NUCLEOTIDE SEQUENCE [LARGE SCALE GENOMIC DNA]</scope>
    <source>
        <strain evidence="4">CGMCC 1.15772</strain>
    </source>
</reference>
<feature type="compositionally biased region" description="Low complexity" evidence="1">
    <location>
        <begin position="29"/>
        <end position="56"/>
    </location>
</feature>
<name>A0ABW1YEC2_9DEIO</name>
<feature type="chain" id="PRO_5046990179" evidence="2">
    <location>
        <begin position="20"/>
        <end position="198"/>
    </location>
</feature>
<feature type="region of interest" description="Disordered" evidence="1">
    <location>
        <begin position="173"/>
        <end position="198"/>
    </location>
</feature>
<protein>
    <submittedName>
        <fullName evidence="3">Uncharacterized protein</fullName>
    </submittedName>
</protein>
<organism evidence="3 4">
    <name type="scientific">Deinococcus lacus</name>
    <dbReference type="NCBI Taxonomy" id="392561"/>
    <lineage>
        <taxon>Bacteria</taxon>
        <taxon>Thermotogati</taxon>
        <taxon>Deinococcota</taxon>
        <taxon>Deinococci</taxon>
        <taxon>Deinococcales</taxon>
        <taxon>Deinococcaceae</taxon>
        <taxon>Deinococcus</taxon>
    </lineage>
</organism>
<dbReference type="Proteomes" id="UP001596297">
    <property type="component" value="Unassembled WGS sequence"/>
</dbReference>
<proteinExistence type="predicted"/>
<sequence length="198" mass="20763">MKKWLTFTASAFVIGSALAAGVTPPAPSPAAQQAPAASAAQSAPADTQTGPNSPRRGPGRHGPRGAPTAQQQAQHRAEALARIDALVAAGADSRASEWLRQAKELLGSQLPEEQRAGMSLLRSAEILMGQEAGPKRRAAGPDQGGRERTPRNGAQTCKPALRPCWPRAAATLRRQHGSMRPRVCCKKRTPLPAALPTP</sequence>
<evidence type="ECO:0000313" key="3">
    <source>
        <dbReference type="EMBL" id="MFC6592661.1"/>
    </source>
</evidence>
<feature type="region of interest" description="Disordered" evidence="1">
    <location>
        <begin position="129"/>
        <end position="160"/>
    </location>
</feature>